<dbReference type="InterPro" id="IPR005194">
    <property type="entry name" value="Glyco_hydro_65_C"/>
</dbReference>
<dbReference type="GO" id="GO:0030246">
    <property type="term" value="F:carbohydrate binding"/>
    <property type="evidence" value="ECO:0007669"/>
    <property type="project" value="InterPro"/>
</dbReference>
<dbReference type="GO" id="GO:0016757">
    <property type="term" value="F:glycosyltransferase activity"/>
    <property type="evidence" value="ECO:0007669"/>
    <property type="project" value="UniProtKB-KW"/>
</dbReference>
<dbReference type="InterPro" id="IPR005195">
    <property type="entry name" value="Glyco_hydro_65_M"/>
</dbReference>
<dbReference type="InterPro" id="IPR017045">
    <property type="entry name" value="Malt_Pase/Glycosyl_Hdrlase"/>
</dbReference>
<evidence type="ECO:0000259" key="6">
    <source>
        <dbReference type="Pfam" id="PF03632"/>
    </source>
</evidence>
<reference evidence="9 10" key="1">
    <citation type="journal article" date="2015" name="Genome Announc.">
        <title>Expanding the biotechnology potential of lactobacilli through comparative genomics of 213 strains and associated genera.</title>
        <authorList>
            <person name="Sun Z."/>
            <person name="Harris H.M."/>
            <person name="McCann A."/>
            <person name="Guo C."/>
            <person name="Argimon S."/>
            <person name="Zhang W."/>
            <person name="Yang X."/>
            <person name="Jeffery I.B."/>
            <person name="Cooney J.C."/>
            <person name="Kagawa T.F."/>
            <person name="Liu W."/>
            <person name="Song Y."/>
            <person name="Salvetti E."/>
            <person name="Wrobel A."/>
            <person name="Rasinkangas P."/>
            <person name="Parkhill J."/>
            <person name="Rea M.C."/>
            <person name="O'Sullivan O."/>
            <person name="Ritari J."/>
            <person name="Douillard F.P."/>
            <person name="Paul Ross R."/>
            <person name="Yang R."/>
            <person name="Briner A.E."/>
            <person name="Felis G.E."/>
            <person name="de Vos W.M."/>
            <person name="Barrangou R."/>
            <person name="Klaenhammer T.R."/>
            <person name="Caufield P.W."/>
            <person name="Cui Y."/>
            <person name="Zhang H."/>
            <person name="O'Toole P.W."/>
        </authorList>
    </citation>
    <scope>NUCLEOTIDE SEQUENCE [LARGE SCALE GENOMIC DNA]</scope>
    <source>
        <strain evidence="9 10">DSM 24716</strain>
    </source>
</reference>
<evidence type="ECO:0000313" key="9">
    <source>
        <dbReference type="EMBL" id="KRN99337.1"/>
    </source>
</evidence>
<gene>
    <name evidence="9" type="ORF">IV57_GL000395</name>
</gene>
<comment type="caution">
    <text evidence="9">The sequence shown here is derived from an EMBL/GenBank/DDBJ whole genome shotgun (WGS) entry which is preliminary data.</text>
</comment>
<dbReference type="InterPro" id="IPR012341">
    <property type="entry name" value="6hp_glycosidase-like_sf"/>
</dbReference>
<dbReference type="Gene3D" id="2.60.420.10">
    <property type="entry name" value="Maltose phosphorylase, domain 3"/>
    <property type="match status" value="1"/>
</dbReference>
<dbReference type="Gene3D" id="2.70.98.40">
    <property type="entry name" value="Glycoside hydrolase, family 65, N-terminal domain"/>
    <property type="match status" value="1"/>
</dbReference>
<dbReference type="InterPro" id="IPR011013">
    <property type="entry name" value="Gal_mutarotase_sf_dom"/>
</dbReference>
<protein>
    <submittedName>
        <fullName evidence="9">Trehalose 6-phosphate phosphorylase</fullName>
    </submittedName>
</protein>
<dbReference type="InterPro" id="IPR037018">
    <property type="entry name" value="GH65_N"/>
</dbReference>
<dbReference type="PIRSF" id="PIRSF036289">
    <property type="entry name" value="Glycosyl_hydrolase_malt_phosph"/>
    <property type="match status" value="1"/>
</dbReference>
<dbReference type="EMBL" id="JQCF01000010">
    <property type="protein sequence ID" value="KRN99337.1"/>
    <property type="molecule type" value="Genomic_DNA"/>
</dbReference>
<feature type="domain" description="Glycoside hydrolase family 65 N-terminal" evidence="8">
    <location>
        <begin position="119"/>
        <end position="363"/>
    </location>
</feature>
<evidence type="ECO:0000313" key="10">
    <source>
        <dbReference type="Proteomes" id="UP000051006"/>
    </source>
</evidence>
<dbReference type="PANTHER" id="PTHR11051">
    <property type="entry name" value="GLYCOSYL HYDROLASE-RELATED"/>
    <property type="match status" value="1"/>
</dbReference>
<dbReference type="GO" id="GO:0005975">
    <property type="term" value="P:carbohydrate metabolic process"/>
    <property type="evidence" value="ECO:0007669"/>
    <property type="project" value="InterPro"/>
</dbReference>
<dbReference type="InterPro" id="IPR008928">
    <property type="entry name" value="6-hairpin_glycosidase_sf"/>
</dbReference>
<evidence type="ECO:0000256" key="3">
    <source>
        <dbReference type="ARBA" id="ARBA00022679"/>
    </source>
</evidence>
<dbReference type="SUPFAM" id="SSF48208">
    <property type="entry name" value="Six-hairpin glycosidases"/>
    <property type="match status" value="1"/>
</dbReference>
<dbReference type="STRING" id="993692.IV57_GL000395"/>
<dbReference type="Pfam" id="PF03633">
    <property type="entry name" value="Glyco_hydro_65C"/>
    <property type="match status" value="1"/>
</dbReference>
<feature type="active site" description="Proton donor" evidence="4">
    <location>
        <position position="593"/>
    </location>
</feature>
<dbReference type="GO" id="GO:0004553">
    <property type="term" value="F:hydrolase activity, hydrolyzing O-glycosyl compounds"/>
    <property type="evidence" value="ECO:0007669"/>
    <property type="project" value="TreeGrafter"/>
</dbReference>
<comment type="similarity">
    <text evidence="1">Belongs to the glycosyl hydrolase 65 family.</text>
</comment>
<dbReference type="PATRIC" id="fig|993692.3.peg.400"/>
<dbReference type="Gene3D" id="1.50.10.10">
    <property type="match status" value="1"/>
</dbReference>
<proteinExistence type="inferred from homology"/>
<organism evidence="9 10">
    <name type="scientific">Companilactobacillus kimchiensis</name>
    <dbReference type="NCBI Taxonomy" id="993692"/>
    <lineage>
        <taxon>Bacteria</taxon>
        <taxon>Bacillati</taxon>
        <taxon>Bacillota</taxon>
        <taxon>Bacilli</taxon>
        <taxon>Lactobacillales</taxon>
        <taxon>Lactobacillaceae</taxon>
        <taxon>Companilactobacillus</taxon>
    </lineage>
</organism>
<dbReference type="Pfam" id="PF03632">
    <property type="entry name" value="Glyco_hydro_65m"/>
    <property type="match status" value="1"/>
</dbReference>
<evidence type="ECO:0000256" key="1">
    <source>
        <dbReference type="ARBA" id="ARBA00006768"/>
    </source>
</evidence>
<evidence type="ECO:0000256" key="5">
    <source>
        <dbReference type="PIRSR" id="PIRSR036289-51"/>
    </source>
</evidence>
<feature type="domain" description="Glycoside hydrolase family 65 central catalytic" evidence="6">
    <location>
        <begin position="418"/>
        <end position="815"/>
    </location>
</feature>
<dbReference type="InterPro" id="IPR005196">
    <property type="entry name" value="Glyco_hydro_65_N"/>
</dbReference>
<dbReference type="SUPFAM" id="SSF74650">
    <property type="entry name" value="Galactose mutarotase-like"/>
    <property type="match status" value="1"/>
</dbReference>
<evidence type="ECO:0000256" key="4">
    <source>
        <dbReference type="PIRSR" id="PIRSR036289-50"/>
    </source>
</evidence>
<dbReference type="AlphaFoldDB" id="A0A0R2LBL9"/>
<sequence>MRVTNDQIMYSDSENTIDENRFELDNNSELKVNLQSFKDSLNDSIDVIVITNSTEYLLKENILSYNNQPTDFGSELENIFHIPVINIEAIENSNLLSATEKELSYSTWHLDYFGVDHGKRQYGQESMQTIGNGFFGLRGTYLEAHANNDNYPATYVAGVFNQLATPINGRNVINEDLVNLPNAQFITFKIDDGDYFKIDEKYIMESLRSLNLKTGVLTITMLIKLADGKELKIVEKKVAGLKNFHNYYLQYSIQPLNFDGKITILTQIDATVINSNVERYRNLANKHLSTDKIENKATTSILLAHTTQSDIKLAIRADLSYPEINNANYVIDNQPEIAGQIVTFNAKTNSIYTFEKNVAIFTSLETKSTIENVVTDHEFLPNFQSAVDHSTKNWQKIWNKEDVVITGDLTAQKLLRLNSYSMTSAAQVNANKELDASVGSRGLTGEGYRGHIFWDELFDMNFYVLHSPELVKYLLMYRYNRLGAAMDYASDDDYNGAMYPWQSGMYGDEQSQEVHLNPITNKWDPDNSRKQRHVSLAVAYNVWNYYNLSNDEDFMRDYGLEMLLNIAEFWIDKAKIDKVTGKYTISNVMGPDEFHESYPGHENEGLKNNAYTNIMVSWLFQKISDLLNSESSDVIDDNLQRTNFSDEDLQKLDDVRHNLKLEFEGNILGQFEGYFALKELDFDKYRQQYGNISRMDRILKAHNDSPDNYQVAKQADTLMALFNIRESSFLDIMKELGYPISNPEKFISDNIKYYIARTTHGSTLSRVVYSMLMLKIGETKLAWKLFYEALTSDYYDIQGGTTAEGIHLGVMGATLNVVTSFFAGVDYRGQELEISPMVPEQWEEIDFNMSFKGINFNFQITSNNVSLKADQDTEVVFKGKKLPLTADQQIELSY</sequence>
<evidence type="ECO:0000259" key="8">
    <source>
        <dbReference type="Pfam" id="PF03636"/>
    </source>
</evidence>
<feature type="binding site" evidence="5">
    <location>
        <begin position="713"/>
        <end position="714"/>
    </location>
    <ligand>
        <name>substrate</name>
    </ligand>
</feature>
<dbReference type="Pfam" id="PF03636">
    <property type="entry name" value="Glyco_hydro_65N"/>
    <property type="match status" value="1"/>
</dbReference>
<keyword evidence="10" id="KW-1185">Reference proteome</keyword>
<feature type="domain" description="Glycoside hydrolase family 65 C-terminal" evidence="7">
    <location>
        <begin position="828"/>
        <end position="881"/>
    </location>
</feature>
<evidence type="ECO:0000256" key="2">
    <source>
        <dbReference type="ARBA" id="ARBA00022676"/>
    </source>
</evidence>
<dbReference type="Proteomes" id="UP000051006">
    <property type="component" value="Unassembled WGS sequence"/>
</dbReference>
<accession>A0A0R2LBL9</accession>
<keyword evidence="2" id="KW-0328">Glycosyltransferase</keyword>
<name>A0A0R2LBL9_9LACO</name>
<feature type="binding site" evidence="5">
    <location>
        <begin position="454"/>
        <end position="455"/>
    </location>
    <ligand>
        <name>substrate</name>
    </ligand>
</feature>
<evidence type="ECO:0000259" key="7">
    <source>
        <dbReference type="Pfam" id="PF03633"/>
    </source>
</evidence>
<dbReference type="PANTHER" id="PTHR11051:SF8">
    <property type="entry name" value="PROTEIN-GLUCOSYLGALACTOSYLHYDROXYLYSINE GLUCOSIDASE"/>
    <property type="match status" value="1"/>
</dbReference>
<keyword evidence="3" id="KW-0808">Transferase</keyword>